<dbReference type="NCBIfam" id="TIGR01726">
    <property type="entry name" value="HEQRo_perm_3TM"/>
    <property type="match status" value="1"/>
</dbReference>
<comment type="subcellular location">
    <subcellularLocation>
        <location evidence="1">Cell inner membrane</location>
        <topology evidence="1">Multi-pass membrane protein</topology>
    </subcellularLocation>
    <subcellularLocation>
        <location evidence="9">Cell membrane</location>
        <topology evidence="9">Multi-pass membrane protein</topology>
    </subcellularLocation>
</comment>
<keyword evidence="12" id="KW-1185">Reference proteome</keyword>
<proteinExistence type="inferred from homology"/>
<dbReference type="Gene3D" id="1.10.3720.10">
    <property type="entry name" value="MetI-like"/>
    <property type="match status" value="1"/>
</dbReference>
<dbReference type="SUPFAM" id="SSF161098">
    <property type="entry name" value="MetI-like"/>
    <property type="match status" value="1"/>
</dbReference>
<dbReference type="GO" id="GO:0006865">
    <property type="term" value="P:amino acid transport"/>
    <property type="evidence" value="ECO:0007669"/>
    <property type="project" value="UniProtKB-KW"/>
</dbReference>
<keyword evidence="5 9" id="KW-0812">Transmembrane</keyword>
<feature type="transmembrane region" description="Helical" evidence="9">
    <location>
        <begin position="150"/>
        <end position="175"/>
    </location>
</feature>
<dbReference type="InterPro" id="IPR043429">
    <property type="entry name" value="ArtM/GltK/GlnP/TcyL/YhdX-like"/>
</dbReference>
<dbReference type="PANTHER" id="PTHR30614:SF0">
    <property type="entry name" value="L-CYSTINE TRANSPORT SYSTEM PERMEASE PROTEIN TCYL"/>
    <property type="match status" value="1"/>
</dbReference>
<feature type="domain" description="ABC transmembrane type-1" evidence="10">
    <location>
        <begin position="119"/>
        <end position="307"/>
    </location>
</feature>
<evidence type="ECO:0000259" key="10">
    <source>
        <dbReference type="PROSITE" id="PS50928"/>
    </source>
</evidence>
<gene>
    <name evidence="11" type="ORF">CLV78_104351</name>
</gene>
<protein>
    <submittedName>
        <fullName evidence="11">Amino acid ABC transporter membrane protein (PAAT family)</fullName>
    </submittedName>
</protein>
<dbReference type="GO" id="GO:0022857">
    <property type="term" value="F:transmembrane transporter activity"/>
    <property type="evidence" value="ECO:0007669"/>
    <property type="project" value="InterPro"/>
</dbReference>
<keyword evidence="7 9" id="KW-1133">Transmembrane helix</keyword>
<dbReference type="OrthoDB" id="9814550at2"/>
<feature type="transmembrane region" description="Helical" evidence="9">
    <location>
        <begin position="52"/>
        <end position="73"/>
    </location>
</feature>
<dbReference type="InterPro" id="IPR000515">
    <property type="entry name" value="MetI-like"/>
</dbReference>
<evidence type="ECO:0000256" key="1">
    <source>
        <dbReference type="ARBA" id="ARBA00004429"/>
    </source>
</evidence>
<accession>A0A2T0RRR3</accession>
<feature type="transmembrane region" description="Helical" evidence="9">
    <location>
        <begin position="119"/>
        <end position="143"/>
    </location>
</feature>
<evidence type="ECO:0000256" key="9">
    <source>
        <dbReference type="RuleBase" id="RU363032"/>
    </source>
</evidence>
<keyword evidence="4" id="KW-1003">Cell membrane</keyword>
<comment type="similarity">
    <text evidence="2">Belongs to the binding-protein-dependent transport system permease family. HisMQ subfamily.</text>
</comment>
<feature type="transmembrane region" description="Helical" evidence="9">
    <location>
        <begin position="85"/>
        <end position="107"/>
    </location>
</feature>
<dbReference type="PANTHER" id="PTHR30614">
    <property type="entry name" value="MEMBRANE COMPONENT OF AMINO ACID ABC TRANSPORTER"/>
    <property type="match status" value="1"/>
</dbReference>
<dbReference type="EMBL" id="PVTD01000004">
    <property type="protein sequence ID" value="PRY23858.1"/>
    <property type="molecule type" value="Genomic_DNA"/>
</dbReference>
<evidence type="ECO:0000256" key="4">
    <source>
        <dbReference type="ARBA" id="ARBA00022475"/>
    </source>
</evidence>
<dbReference type="Proteomes" id="UP000239480">
    <property type="component" value="Unassembled WGS sequence"/>
</dbReference>
<evidence type="ECO:0000256" key="6">
    <source>
        <dbReference type="ARBA" id="ARBA00022970"/>
    </source>
</evidence>
<evidence type="ECO:0000256" key="2">
    <source>
        <dbReference type="ARBA" id="ARBA00010072"/>
    </source>
</evidence>
<evidence type="ECO:0000256" key="5">
    <source>
        <dbReference type="ARBA" id="ARBA00022692"/>
    </source>
</evidence>
<evidence type="ECO:0000313" key="12">
    <source>
        <dbReference type="Proteomes" id="UP000239480"/>
    </source>
</evidence>
<feature type="transmembrane region" description="Helical" evidence="9">
    <location>
        <begin position="181"/>
        <end position="202"/>
    </location>
</feature>
<keyword evidence="8 9" id="KW-0472">Membrane</keyword>
<evidence type="ECO:0000256" key="3">
    <source>
        <dbReference type="ARBA" id="ARBA00022448"/>
    </source>
</evidence>
<dbReference type="RefSeq" id="WP_106205235.1">
    <property type="nucleotide sequence ID" value="NZ_PVTD01000004.1"/>
</dbReference>
<comment type="caution">
    <text evidence="11">The sequence shown here is derived from an EMBL/GenBank/DDBJ whole genome shotgun (WGS) entry which is preliminary data.</text>
</comment>
<dbReference type="AlphaFoldDB" id="A0A2T0RRR3"/>
<evidence type="ECO:0000256" key="8">
    <source>
        <dbReference type="ARBA" id="ARBA00023136"/>
    </source>
</evidence>
<dbReference type="GO" id="GO:0043190">
    <property type="term" value="C:ATP-binding cassette (ABC) transporter complex"/>
    <property type="evidence" value="ECO:0007669"/>
    <property type="project" value="InterPro"/>
</dbReference>
<dbReference type="InterPro" id="IPR035906">
    <property type="entry name" value="MetI-like_sf"/>
</dbReference>
<evidence type="ECO:0000313" key="11">
    <source>
        <dbReference type="EMBL" id="PRY23858.1"/>
    </source>
</evidence>
<name>A0A2T0RRR3_9RHOB</name>
<keyword evidence="3 9" id="KW-0813">Transport</keyword>
<sequence>MMQMLALLEDRRIRLITASLASLLLFMALDIRGSMLGEMLRPAIGEPADSGLYGRFATGLVATFLLGVNLVVLDLLPRRLQLPVVWLELLALFLAFFLSFGLDFAFIQKKLWFLISQGAVTTIYVSLISIAIACVIAMVAAVAKLSSNPLFFGVSTFYISFFRGLPLLMQIYLIYLGLPQLGFVVDPIPAGIAALSICYGAYMAEIFRAGILGVPRGQSEAAAALGLKGPQIFTKVVMPQAMRLIVPPTGNQFIAMLKDSSLVSVVGVWELTFLAKTAGKSEFKHVEMLITASLIYWAMSICFELIQARIERHYTKSDLR</sequence>
<dbReference type="Pfam" id="PF00528">
    <property type="entry name" value="BPD_transp_1"/>
    <property type="match status" value="1"/>
</dbReference>
<keyword evidence="6" id="KW-0029">Amino-acid transport</keyword>
<dbReference type="InterPro" id="IPR010065">
    <property type="entry name" value="AA_ABC_transptr_permease_3TM"/>
</dbReference>
<evidence type="ECO:0000256" key="7">
    <source>
        <dbReference type="ARBA" id="ARBA00022989"/>
    </source>
</evidence>
<dbReference type="CDD" id="cd06261">
    <property type="entry name" value="TM_PBP2"/>
    <property type="match status" value="1"/>
</dbReference>
<dbReference type="PROSITE" id="PS50928">
    <property type="entry name" value="ABC_TM1"/>
    <property type="match status" value="1"/>
</dbReference>
<organism evidence="11 12">
    <name type="scientific">Aliiruegeria haliotis</name>
    <dbReference type="NCBI Taxonomy" id="1280846"/>
    <lineage>
        <taxon>Bacteria</taxon>
        <taxon>Pseudomonadati</taxon>
        <taxon>Pseudomonadota</taxon>
        <taxon>Alphaproteobacteria</taxon>
        <taxon>Rhodobacterales</taxon>
        <taxon>Roseobacteraceae</taxon>
        <taxon>Aliiruegeria</taxon>
    </lineage>
</organism>
<reference evidence="11 12" key="1">
    <citation type="submission" date="2018-03" db="EMBL/GenBank/DDBJ databases">
        <title>Genomic Encyclopedia of Archaeal and Bacterial Type Strains, Phase II (KMG-II): from individual species to whole genera.</title>
        <authorList>
            <person name="Goeker M."/>
        </authorList>
    </citation>
    <scope>NUCLEOTIDE SEQUENCE [LARGE SCALE GENOMIC DNA]</scope>
    <source>
        <strain evidence="11 12">DSM 29328</strain>
    </source>
</reference>